<evidence type="ECO:0008006" key="4">
    <source>
        <dbReference type="Google" id="ProtNLM"/>
    </source>
</evidence>
<dbReference type="Proteomes" id="UP001151760">
    <property type="component" value="Unassembled WGS sequence"/>
</dbReference>
<accession>A0ABQ5AYL9</accession>
<feature type="compositionally biased region" description="Polar residues" evidence="1">
    <location>
        <begin position="21"/>
        <end position="31"/>
    </location>
</feature>
<sequence length="163" mass="18516">MVGSRSSKILKTKNAAKRSKTYGSSSFNTKSGDAGINLNVNAGDDDEDEVQVLPRPIDRDKAKGLKKKKVAGSSGLSASMNDEALARLMLCELATQNETAMTMKKEERTAFLEIKRRDVECREQEIEMQEYRQRQKDIRFYMQPYDHLIGDALRHMEALRVEI</sequence>
<keyword evidence="3" id="KW-1185">Reference proteome</keyword>
<proteinExistence type="predicted"/>
<reference evidence="2" key="1">
    <citation type="journal article" date="2022" name="Int. J. Mol. Sci.">
        <title>Draft Genome of Tanacetum Coccineum: Genomic Comparison of Closely Related Tanacetum-Family Plants.</title>
        <authorList>
            <person name="Yamashiro T."/>
            <person name="Shiraishi A."/>
            <person name="Nakayama K."/>
            <person name="Satake H."/>
        </authorList>
    </citation>
    <scope>NUCLEOTIDE SEQUENCE</scope>
</reference>
<gene>
    <name evidence="2" type="ORF">Tco_0840999</name>
</gene>
<evidence type="ECO:0000313" key="2">
    <source>
        <dbReference type="EMBL" id="GJT06537.1"/>
    </source>
</evidence>
<evidence type="ECO:0000256" key="1">
    <source>
        <dbReference type="SAM" id="MobiDB-lite"/>
    </source>
</evidence>
<feature type="compositionally biased region" description="Basic residues" evidence="1">
    <location>
        <begin position="8"/>
        <end position="20"/>
    </location>
</feature>
<feature type="region of interest" description="Disordered" evidence="1">
    <location>
        <begin position="1"/>
        <end position="73"/>
    </location>
</feature>
<name>A0ABQ5AYL9_9ASTR</name>
<organism evidence="2 3">
    <name type="scientific">Tanacetum coccineum</name>
    <dbReference type="NCBI Taxonomy" id="301880"/>
    <lineage>
        <taxon>Eukaryota</taxon>
        <taxon>Viridiplantae</taxon>
        <taxon>Streptophyta</taxon>
        <taxon>Embryophyta</taxon>
        <taxon>Tracheophyta</taxon>
        <taxon>Spermatophyta</taxon>
        <taxon>Magnoliopsida</taxon>
        <taxon>eudicotyledons</taxon>
        <taxon>Gunneridae</taxon>
        <taxon>Pentapetalae</taxon>
        <taxon>asterids</taxon>
        <taxon>campanulids</taxon>
        <taxon>Asterales</taxon>
        <taxon>Asteraceae</taxon>
        <taxon>Asteroideae</taxon>
        <taxon>Anthemideae</taxon>
        <taxon>Anthemidinae</taxon>
        <taxon>Tanacetum</taxon>
    </lineage>
</organism>
<protein>
    <recommendedName>
        <fullName evidence="4">No apical meristem-associated C-terminal domain-containing protein</fullName>
    </recommendedName>
</protein>
<comment type="caution">
    <text evidence="2">The sequence shown here is derived from an EMBL/GenBank/DDBJ whole genome shotgun (WGS) entry which is preliminary data.</text>
</comment>
<reference evidence="2" key="2">
    <citation type="submission" date="2022-01" db="EMBL/GenBank/DDBJ databases">
        <authorList>
            <person name="Yamashiro T."/>
            <person name="Shiraishi A."/>
            <person name="Satake H."/>
            <person name="Nakayama K."/>
        </authorList>
    </citation>
    <scope>NUCLEOTIDE SEQUENCE</scope>
</reference>
<dbReference type="EMBL" id="BQNB010012677">
    <property type="protein sequence ID" value="GJT06537.1"/>
    <property type="molecule type" value="Genomic_DNA"/>
</dbReference>
<evidence type="ECO:0000313" key="3">
    <source>
        <dbReference type="Proteomes" id="UP001151760"/>
    </source>
</evidence>